<proteinExistence type="predicted"/>
<accession>A0A381W4S6</accession>
<dbReference type="EMBL" id="UINC01010712">
    <property type="protein sequence ID" value="SVA47550.1"/>
    <property type="molecule type" value="Genomic_DNA"/>
</dbReference>
<protein>
    <submittedName>
        <fullName evidence="1">Uncharacterized protein</fullName>
    </submittedName>
</protein>
<name>A0A381W4S6_9ZZZZ</name>
<gene>
    <name evidence="1" type="ORF">METZ01_LOCUS100404</name>
</gene>
<sequence>MTVSRSRAWEYAEKILDVPRHHVPLTLKHGKSGVVLLHNGRVLTRCYNSLVGKWGAKFMAEALGVPLPDQGQKVRIKVSTGVLFRAMSISSLNLRNSSAPEILERLLEEAYYQRGPSNTNTR</sequence>
<reference evidence="1" key="1">
    <citation type="submission" date="2018-05" db="EMBL/GenBank/DDBJ databases">
        <authorList>
            <person name="Lanie J.A."/>
            <person name="Ng W.-L."/>
            <person name="Kazmierczak K.M."/>
            <person name="Andrzejewski T.M."/>
            <person name="Davidsen T.M."/>
            <person name="Wayne K.J."/>
            <person name="Tettelin H."/>
            <person name="Glass J.I."/>
            <person name="Rusch D."/>
            <person name="Podicherti R."/>
            <person name="Tsui H.-C.T."/>
            <person name="Winkler M.E."/>
        </authorList>
    </citation>
    <scope>NUCLEOTIDE SEQUENCE</scope>
</reference>
<dbReference type="AlphaFoldDB" id="A0A381W4S6"/>
<organism evidence="1">
    <name type="scientific">marine metagenome</name>
    <dbReference type="NCBI Taxonomy" id="408172"/>
    <lineage>
        <taxon>unclassified sequences</taxon>
        <taxon>metagenomes</taxon>
        <taxon>ecological metagenomes</taxon>
    </lineage>
</organism>
<evidence type="ECO:0000313" key="1">
    <source>
        <dbReference type="EMBL" id="SVA47550.1"/>
    </source>
</evidence>